<name>A0A6A6IB95_9PLEO</name>
<dbReference type="Proteomes" id="UP000800094">
    <property type="component" value="Unassembled WGS sequence"/>
</dbReference>
<feature type="region of interest" description="Disordered" evidence="1">
    <location>
        <begin position="176"/>
        <end position="198"/>
    </location>
</feature>
<dbReference type="AlphaFoldDB" id="A0A6A6IB95"/>
<protein>
    <submittedName>
        <fullName evidence="2">Uncharacterized protein</fullName>
    </submittedName>
</protein>
<keyword evidence="3" id="KW-1185">Reference proteome</keyword>
<proteinExistence type="predicted"/>
<evidence type="ECO:0000313" key="2">
    <source>
        <dbReference type="EMBL" id="KAF2247845.1"/>
    </source>
</evidence>
<evidence type="ECO:0000256" key="1">
    <source>
        <dbReference type="SAM" id="MobiDB-lite"/>
    </source>
</evidence>
<gene>
    <name evidence="2" type="ORF">BU26DRAFT_321874</name>
</gene>
<dbReference type="RefSeq" id="XP_033682849.1">
    <property type="nucleotide sequence ID" value="XM_033822073.1"/>
</dbReference>
<dbReference type="GeneID" id="54575403"/>
<reference evidence="2" key="1">
    <citation type="journal article" date="2020" name="Stud. Mycol.">
        <title>101 Dothideomycetes genomes: a test case for predicting lifestyles and emergence of pathogens.</title>
        <authorList>
            <person name="Haridas S."/>
            <person name="Albert R."/>
            <person name="Binder M."/>
            <person name="Bloem J."/>
            <person name="Labutti K."/>
            <person name="Salamov A."/>
            <person name="Andreopoulos B."/>
            <person name="Baker S."/>
            <person name="Barry K."/>
            <person name="Bills G."/>
            <person name="Bluhm B."/>
            <person name="Cannon C."/>
            <person name="Castanera R."/>
            <person name="Culley D."/>
            <person name="Daum C."/>
            <person name="Ezra D."/>
            <person name="Gonzalez J."/>
            <person name="Henrissat B."/>
            <person name="Kuo A."/>
            <person name="Liang C."/>
            <person name="Lipzen A."/>
            <person name="Lutzoni F."/>
            <person name="Magnuson J."/>
            <person name="Mondo S."/>
            <person name="Nolan M."/>
            <person name="Ohm R."/>
            <person name="Pangilinan J."/>
            <person name="Park H.-J."/>
            <person name="Ramirez L."/>
            <person name="Alfaro M."/>
            <person name="Sun H."/>
            <person name="Tritt A."/>
            <person name="Yoshinaga Y."/>
            <person name="Zwiers L.-H."/>
            <person name="Turgeon B."/>
            <person name="Goodwin S."/>
            <person name="Spatafora J."/>
            <person name="Crous P."/>
            <person name="Grigoriev I."/>
        </authorList>
    </citation>
    <scope>NUCLEOTIDE SEQUENCE</scope>
    <source>
        <strain evidence="2">CBS 122368</strain>
    </source>
</reference>
<accession>A0A6A6IB95</accession>
<feature type="compositionally biased region" description="Basic and acidic residues" evidence="1">
    <location>
        <begin position="188"/>
        <end position="198"/>
    </location>
</feature>
<dbReference type="EMBL" id="ML987196">
    <property type="protein sequence ID" value="KAF2247845.1"/>
    <property type="molecule type" value="Genomic_DNA"/>
</dbReference>
<evidence type="ECO:0000313" key="3">
    <source>
        <dbReference type="Proteomes" id="UP000800094"/>
    </source>
</evidence>
<organism evidence="2 3">
    <name type="scientific">Trematosphaeria pertusa</name>
    <dbReference type="NCBI Taxonomy" id="390896"/>
    <lineage>
        <taxon>Eukaryota</taxon>
        <taxon>Fungi</taxon>
        <taxon>Dikarya</taxon>
        <taxon>Ascomycota</taxon>
        <taxon>Pezizomycotina</taxon>
        <taxon>Dothideomycetes</taxon>
        <taxon>Pleosporomycetidae</taxon>
        <taxon>Pleosporales</taxon>
        <taxon>Massarineae</taxon>
        <taxon>Trematosphaeriaceae</taxon>
        <taxon>Trematosphaeria</taxon>
    </lineage>
</organism>
<sequence>MRASPPVGIVGAGTPNRPSSLHWPWLRHPSLFSAINYANGKYQDWTRGRRSTAESSHNNHRWEGINLHRCEYAEFYVPCLLCGVCYDGRYWRHIIKNLLHRALPFGYVKMPRLRFPWLNRKIVTSTSTKPLRAALHRCRTPGALYRTWRISISSIRPTRPRLVLFDRKSGPYCRSSRYQVSRAPPPAKCRDSDYRGVL</sequence>